<dbReference type="PANTHER" id="PTHR47326:SF1">
    <property type="entry name" value="HTH PSQ-TYPE DOMAIN-CONTAINING PROTEIN"/>
    <property type="match status" value="1"/>
</dbReference>
<dbReference type="Gene3D" id="3.30.420.10">
    <property type="entry name" value="Ribonuclease H-like superfamily/Ribonuclease H"/>
    <property type="match status" value="1"/>
</dbReference>
<evidence type="ECO:0000313" key="1">
    <source>
        <dbReference type="EMBL" id="GFG28389.1"/>
    </source>
</evidence>
<dbReference type="EMBL" id="BLKM01000064">
    <property type="protein sequence ID" value="GFG28389.1"/>
    <property type="molecule type" value="Genomic_DNA"/>
</dbReference>
<protein>
    <submittedName>
        <fullName evidence="1">Uncharacterized protein</fullName>
    </submittedName>
</protein>
<dbReference type="OrthoDB" id="10024802at2759"/>
<gene>
    <name evidence="1" type="ORF">Cfor_06226</name>
</gene>
<keyword evidence="2" id="KW-1185">Reference proteome</keyword>
<feature type="non-terminal residue" evidence="1">
    <location>
        <position position="99"/>
    </location>
</feature>
<accession>A0A6L2P891</accession>
<dbReference type="Proteomes" id="UP000502823">
    <property type="component" value="Unassembled WGS sequence"/>
</dbReference>
<sequence length="99" mass="11245">MADSSGGAPPQYSDLVRAALDERFPNKWIAKSGRVPGPPTSPNLTVLSFCFWGYIKNVLYAEKIRDLQHLKDRIYAAIETVKPEMLSCLWDKAEYRLDI</sequence>
<dbReference type="PANTHER" id="PTHR47326">
    <property type="entry name" value="TRANSPOSABLE ELEMENT TC3 TRANSPOSASE-LIKE PROTEIN"/>
    <property type="match status" value="1"/>
</dbReference>
<name>A0A6L2P891_COPFO</name>
<dbReference type="GO" id="GO:0003676">
    <property type="term" value="F:nucleic acid binding"/>
    <property type="evidence" value="ECO:0007669"/>
    <property type="project" value="InterPro"/>
</dbReference>
<reference evidence="2" key="1">
    <citation type="submission" date="2020-01" db="EMBL/GenBank/DDBJ databases">
        <title>Draft genome sequence of the Termite Coptotermes fromosanus.</title>
        <authorList>
            <person name="Itakura S."/>
            <person name="Yosikawa Y."/>
            <person name="Umezawa K."/>
        </authorList>
    </citation>
    <scope>NUCLEOTIDE SEQUENCE [LARGE SCALE GENOMIC DNA]</scope>
</reference>
<dbReference type="AlphaFoldDB" id="A0A6L2P891"/>
<organism evidence="1 2">
    <name type="scientific">Coptotermes formosanus</name>
    <name type="common">Formosan subterranean termite</name>
    <dbReference type="NCBI Taxonomy" id="36987"/>
    <lineage>
        <taxon>Eukaryota</taxon>
        <taxon>Metazoa</taxon>
        <taxon>Ecdysozoa</taxon>
        <taxon>Arthropoda</taxon>
        <taxon>Hexapoda</taxon>
        <taxon>Insecta</taxon>
        <taxon>Pterygota</taxon>
        <taxon>Neoptera</taxon>
        <taxon>Polyneoptera</taxon>
        <taxon>Dictyoptera</taxon>
        <taxon>Blattodea</taxon>
        <taxon>Blattoidea</taxon>
        <taxon>Termitoidae</taxon>
        <taxon>Rhinotermitidae</taxon>
        <taxon>Coptotermes</taxon>
    </lineage>
</organism>
<dbReference type="InterPro" id="IPR036397">
    <property type="entry name" value="RNaseH_sf"/>
</dbReference>
<dbReference type="InParanoid" id="A0A6L2P891"/>
<comment type="caution">
    <text evidence="1">The sequence shown here is derived from an EMBL/GenBank/DDBJ whole genome shotgun (WGS) entry which is preliminary data.</text>
</comment>
<proteinExistence type="predicted"/>
<evidence type="ECO:0000313" key="2">
    <source>
        <dbReference type="Proteomes" id="UP000502823"/>
    </source>
</evidence>